<evidence type="ECO:0000313" key="5">
    <source>
        <dbReference type="EMBL" id="STZ69852.1"/>
    </source>
</evidence>
<gene>
    <name evidence="5" type="ORF">NCTC11179_03369</name>
</gene>
<dbReference type="InterPro" id="IPR051172">
    <property type="entry name" value="Chlamydia_OmcB"/>
</dbReference>
<feature type="domain" description="IgGFc-binding protein N-terminal" evidence="3">
    <location>
        <begin position="145"/>
        <end position="341"/>
    </location>
</feature>
<dbReference type="InterPro" id="IPR001434">
    <property type="entry name" value="OmcB-like_DUF11"/>
</dbReference>
<dbReference type="AlphaFoldDB" id="A0A378U6B5"/>
<sequence>MKQKNFLLLSILLLLSNAVFAQYYKTHHIAPAPWQYWSTANQIVIGTLSATPVDVVLKKSDGTPLTTLTVTANNPIAYRFVGTANTQNRNVVNTTYNDRGLLVEATEPVLVNMRNIASDATVGWNSLGVENIKGNASLVSFGEEGLGVEFRLGYYRQSTQGLYEDAPVYSVMATEDETEVEIQQTTGVMTFTLEQGQSRLFKAPLGSYLKATKSVVVNVGNWGDTPRLCGPGGINGQDGTFDQVAPVHMLGNRYLVVRGEGTIPNDTQRNQFLGSEQSLIVATKDNTTVTIKSYTPQGVETGTMVTQVLTNAGDYYSFYHGDGRNPNSSSLIVSDNEVIVYAGTAVECETDISTVLPIGGCAGSINIQTKKFVNYNDGGLPYMGFAIIEHPTELVYINNQNIETLTGRNRVPLGNSGLYMITFNHTSIGNPENIVLRSELPLTASLVQQGDGFSMSAFFSSFGEAAKSPIKIQQNDNCTVRIESEEDSLEYEWFFNGESLEITTENFIDVVASGMYAVKIKKECGWSNMSLPLDVLVKPCTDLAITKKVKSQEESIAVFIITVKNLDEIFTDPNVVVTDLLPSGYEFVSYEADKGSYDETTGEWKIGALEPQEEVTIEIKVKIKSGGEYKNIATVEGDNIDPNPDNNTDEAIVALGKLEFTKKVVDKDYIRIGDRIEYEIIVKNIGEIAIKDIVLTDENADPGSLSPATISVLDPKESVTIQAYHTITEEDFRAKQVINQASLKAITHGGTMTQLSDDPTTPQRNDPTIAPILYRADLHAVKDDGIQYYVPGQQTTYTIVVENKGPGSAVDVEVVDMMPEGVKHMEWTSSLGTSGIGDMIDVIALLDVGDQVTYQVTLTIPEQHTNAFINIVSVTAEDNEDPVEACESCMDVNYQKVFIPRGISPNGDGLNDYLDLSNYDVISLKVYSRLGILVYNAGKYEKEWYGQSNSGNKLLPAGTYFYVMQNILNDTYSGWIYLQY</sequence>
<dbReference type="Pfam" id="PF17517">
    <property type="entry name" value="IgGFc_binding"/>
    <property type="match status" value="1"/>
</dbReference>
<dbReference type="NCBIfam" id="TIGR01451">
    <property type="entry name" value="B_ant_repeat"/>
    <property type="match status" value="2"/>
</dbReference>
<dbReference type="PANTHER" id="PTHR34819">
    <property type="entry name" value="LARGE CYSTEINE-RICH PERIPLASMIC PROTEIN OMCB"/>
    <property type="match status" value="1"/>
</dbReference>
<dbReference type="EMBL" id="UGQL01000002">
    <property type="protein sequence ID" value="STZ69852.1"/>
    <property type="molecule type" value="Genomic_DNA"/>
</dbReference>
<feature type="signal peptide" evidence="1">
    <location>
        <begin position="1"/>
        <end position="21"/>
    </location>
</feature>
<feature type="chain" id="PRO_5016822163" evidence="1">
    <location>
        <begin position="22"/>
        <end position="980"/>
    </location>
</feature>
<dbReference type="PANTHER" id="PTHR34819:SF3">
    <property type="entry name" value="CELL SURFACE PROTEIN"/>
    <property type="match status" value="1"/>
</dbReference>
<evidence type="ECO:0000256" key="1">
    <source>
        <dbReference type="SAM" id="SignalP"/>
    </source>
</evidence>
<dbReference type="Pfam" id="PF13585">
    <property type="entry name" value="CHU_C"/>
    <property type="match status" value="1"/>
</dbReference>
<evidence type="ECO:0000259" key="2">
    <source>
        <dbReference type="Pfam" id="PF01345"/>
    </source>
</evidence>
<evidence type="ECO:0000259" key="4">
    <source>
        <dbReference type="Pfam" id="PF24346"/>
    </source>
</evidence>
<feature type="domain" description="DUF7507" evidence="4">
    <location>
        <begin position="658"/>
        <end position="751"/>
    </location>
</feature>
<dbReference type="Gene3D" id="2.60.40.1170">
    <property type="entry name" value="Mu homology domain, subdomain B"/>
    <property type="match status" value="1"/>
</dbReference>
<feature type="domain" description="DUF11" evidence="2">
    <location>
        <begin position="542"/>
        <end position="651"/>
    </location>
</feature>
<evidence type="ECO:0000259" key="3">
    <source>
        <dbReference type="Pfam" id="PF17517"/>
    </source>
</evidence>
<feature type="domain" description="DUF11" evidence="2">
    <location>
        <begin position="782"/>
        <end position="884"/>
    </location>
</feature>
<dbReference type="Pfam" id="PF24346">
    <property type="entry name" value="DUF7507"/>
    <property type="match status" value="1"/>
</dbReference>
<reference evidence="5 6" key="1">
    <citation type="submission" date="2018-06" db="EMBL/GenBank/DDBJ databases">
        <authorList>
            <consortium name="Pathogen Informatics"/>
            <person name="Doyle S."/>
        </authorList>
    </citation>
    <scope>NUCLEOTIDE SEQUENCE [LARGE SCALE GENOMIC DNA]</scope>
    <source>
        <strain evidence="5 6">NCTC11179</strain>
    </source>
</reference>
<evidence type="ECO:0000313" key="6">
    <source>
        <dbReference type="Proteomes" id="UP000255024"/>
    </source>
</evidence>
<proteinExistence type="predicted"/>
<dbReference type="Proteomes" id="UP000255024">
    <property type="component" value="Unassembled WGS sequence"/>
</dbReference>
<organism evidence="5 6">
    <name type="scientific">Myroides odoratus</name>
    <name type="common">Flavobacterium odoratum</name>
    <dbReference type="NCBI Taxonomy" id="256"/>
    <lineage>
        <taxon>Bacteria</taxon>
        <taxon>Pseudomonadati</taxon>
        <taxon>Bacteroidota</taxon>
        <taxon>Flavobacteriia</taxon>
        <taxon>Flavobacteriales</taxon>
        <taxon>Flavobacteriaceae</taxon>
        <taxon>Myroides</taxon>
    </lineage>
</organism>
<keyword evidence="6" id="KW-1185">Reference proteome</keyword>
<dbReference type="Pfam" id="PF01345">
    <property type="entry name" value="DUF11"/>
    <property type="match status" value="2"/>
</dbReference>
<dbReference type="InterPro" id="IPR055354">
    <property type="entry name" value="DUF7507"/>
</dbReference>
<dbReference type="InterPro" id="IPR047589">
    <property type="entry name" value="DUF11_rpt"/>
</dbReference>
<name>A0A378U6B5_MYROD</name>
<keyword evidence="1" id="KW-0732">Signal</keyword>
<protein>
    <submittedName>
        <fullName evidence="5">Conserved repeat domain</fullName>
    </submittedName>
</protein>
<accession>A0A378U6B5</accession>
<dbReference type="InterPro" id="IPR035234">
    <property type="entry name" value="IgGFc-bd_N"/>
</dbReference>
<dbReference type="RefSeq" id="WP_115092475.1">
    <property type="nucleotide sequence ID" value="NZ_CP068107.1"/>
</dbReference>